<reference evidence="2" key="1">
    <citation type="submission" date="2020-11" db="EMBL/GenBank/DDBJ databases">
        <authorList>
            <consortium name="DOE Joint Genome Institute"/>
            <person name="Ahrendt S."/>
            <person name="Riley R."/>
            <person name="Andreopoulos W."/>
            <person name="Labutti K."/>
            <person name="Pangilinan J."/>
            <person name="Ruiz-Duenas F.J."/>
            <person name="Barrasa J.M."/>
            <person name="Sanchez-Garcia M."/>
            <person name="Camarero S."/>
            <person name="Miyauchi S."/>
            <person name="Serrano A."/>
            <person name="Linde D."/>
            <person name="Babiker R."/>
            <person name="Drula E."/>
            <person name="Ayuso-Fernandez I."/>
            <person name="Pacheco R."/>
            <person name="Padilla G."/>
            <person name="Ferreira P."/>
            <person name="Barriuso J."/>
            <person name="Kellner H."/>
            <person name="Castanera R."/>
            <person name="Alfaro M."/>
            <person name="Ramirez L."/>
            <person name="Pisabarro A.G."/>
            <person name="Kuo A."/>
            <person name="Tritt A."/>
            <person name="Lipzen A."/>
            <person name="He G."/>
            <person name="Yan M."/>
            <person name="Ng V."/>
            <person name="Cullen D."/>
            <person name="Martin F."/>
            <person name="Rosso M.-N."/>
            <person name="Henrissat B."/>
            <person name="Hibbett D."/>
            <person name="Martinez A.T."/>
            <person name="Grigoriev I.V."/>
        </authorList>
    </citation>
    <scope>NUCLEOTIDE SEQUENCE</scope>
    <source>
        <strain evidence="2">AH 40177</strain>
    </source>
</reference>
<feature type="compositionally biased region" description="Polar residues" evidence="1">
    <location>
        <begin position="295"/>
        <end position="319"/>
    </location>
</feature>
<name>A0A9P5PA24_9AGAR</name>
<dbReference type="Proteomes" id="UP000772434">
    <property type="component" value="Unassembled WGS sequence"/>
</dbReference>
<organism evidence="2 3">
    <name type="scientific">Rhodocollybia butyracea</name>
    <dbReference type="NCBI Taxonomy" id="206335"/>
    <lineage>
        <taxon>Eukaryota</taxon>
        <taxon>Fungi</taxon>
        <taxon>Dikarya</taxon>
        <taxon>Basidiomycota</taxon>
        <taxon>Agaricomycotina</taxon>
        <taxon>Agaricomycetes</taxon>
        <taxon>Agaricomycetidae</taxon>
        <taxon>Agaricales</taxon>
        <taxon>Marasmiineae</taxon>
        <taxon>Omphalotaceae</taxon>
        <taxon>Rhodocollybia</taxon>
    </lineage>
</organism>
<evidence type="ECO:0000313" key="3">
    <source>
        <dbReference type="Proteomes" id="UP000772434"/>
    </source>
</evidence>
<evidence type="ECO:0000313" key="2">
    <source>
        <dbReference type="EMBL" id="KAF9059604.1"/>
    </source>
</evidence>
<dbReference type="AlphaFoldDB" id="A0A9P5PA24"/>
<protein>
    <submittedName>
        <fullName evidence="2">Uncharacterized protein</fullName>
    </submittedName>
</protein>
<proteinExistence type="predicted"/>
<accession>A0A9P5PA24</accession>
<keyword evidence="3" id="KW-1185">Reference proteome</keyword>
<dbReference type="EMBL" id="JADNRY010000291">
    <property type="protein sequence ID" value="KAF9059604.1"/>
    <property type="molecule type" value="Genomic_DNA"/>
</dbReference>
<feature type="region of interest" description="Disordered" evidence="1">
    <location>
        <begin position="291"/>
        <end position="351"/>
    </location>
</feature>
<comment type="caution">
    <text evidence="2">The sequence shown here is derived from an EMBL/GenBank/DDBJ whole genome shotgun (WGS) entry which is preliminary data.</text>
</comment>
<sequence length="469" mass="53052">MTPVYLTLPLSLVSTKEHFQQEKSNAFPLLQYGLAKEDPTGTYQEALRGRCSELHRKAGKLLDKPECREWSGFIKVYLTNPLEKDFNCLAKSNLWFKEAVDLLALLQSAIMILTAWVRMGHHPNLLKASHLAQHCDMNFARFPWMLNEHREQGIEREEGWDVGIDSCKAQPKDQLLRWRSFSGANTRNFPGEQWQNVGEGAPSSLNLAATSITSHMTMLIQPPPIQRAAQKGKWEIFAMSYKDSPLKFYLVGKKNKEDLEDLNLKYYDQGRKQILHCDREIPILREWEGDETRTNKSTASDLMHKNNASQSKRIANTSPKAIPPKPSPVVPDHHNPENSISMTEEPTQIPTPPTITASITQSNSYTEPQGVEAMNVDKDKGEQLLTQFNAMAAPTAVKFANRDKARILATTYNGAANDGDILKMTRGSHSNYLTLTRQPDLLIERWQNGEPLDHSSPALMQCLEVQLLH</sequence>
<gene>
    <name evidence="2" type="ORF">BDP27DRAFT_1371334</name>
</gene>
<evidence type="ECO:0000256" key="1">
    <source>
        <dbReference type="SAM" id="MobiDB-lite"/>
    </source>
</evidence>